<keyword evidence="3" id="KW-1185">Reference proteome</keyword>
<reference evidence="2 3" key="1">
    <citation type="journal article" date="2005" name="PLoS Biol.">
        <title>The genomes of Oryza sativa: a history of duplications.</title>
        <authorList>
            <person name="Yu J."/>
            <person name="Wang J."/>
            <person name="Lin W."/>
            <person name="Li S."/>
            <person name="Li H."/>
            <person name="Zhou J."/>
            <person name="Ni P."/>
            <person name="Dong W."/>
            <person name="Hu S."/>
            <person name="Zeng C."/>
            <person name="Zhang J."/>
            <person name="Zhang Y."/>
            <person name="Li R."/>
            <person name="Xu Z."/>
            <person name="Li S."/>
            <person name="Li X."/>
            <person name="Zheng H."/>
            <person name="Cong L."/>
            <person name="Lin L."/>
            <person name="Yin J."/>
            <person name="Geng J."/>
            <person name="Li G."/>
            <person name="Shi J."/>
            <person name="Liu J."/>
            <person name="Lv H."/>
            <person name="Li J."/>
            <person name="Wang J."/>
            <person name="Deng Y."/>
            <person name="Ran L."/>
            <person name="Shi X."/>
            <person name="Wang X."/>
            <person name="Wu Q."/>
            <person name="Li C."/>
            <person name="Ren X."/>
            <person name="Wang J."/>
            <person name="Wang X."/>
            <person name="Li D."/>
            <person name="Liu D."/>
            <person name="Zhang X."/>
            <person name="Ji Z."/>
            <person name="Zhao W."/>
            <person name="Sun Y."/>
            <person name="Zhang Z."/>
            <person name="Bao J."/>
            <person name="Han Y."/>
            <person name="Dong L."/>
            <person name="Ji J."/>
            <person name="Chen P."/>
            <person name="Wu S."/>
            <person name="Liu J."/>
            <person name="Xiao Y."/>
            <person name="Bu D."/>
            <person name="Tan J."/>
            <person name="Yang L."/>
            <person name="Ye C."/>
            <person name="Zhang J."/>
            <person name="Xu J."/>
            <person name="Zhou Y."/>
            <person name="Yu Y."/>
            <person name="Zhang B."/>
            <person name="Zhuang S."/>
            <person name="Wei H."/>
            <person name="Liu B."/>
            <person name="Lei M."/>
            <person name="Yu H."/>
            <person name="Li Y."/>
            <person name="Xu H."/>
            <person name="Wei S."/>
            <person name="He X."/>
            <person name="Fang L."/>
            <person name="Zhang Z."/>
            <person name="Zhang Y."/>
            <person name="Huang X."/>
            <person name="Su Z."/>
            <person name="Tong W."/>
            <person name="Li J."/>
            <person name="Tong Z."/>
            <person name="Li S."/>
            <person name="Ye J."/>
            <person name="Wang L."/>
            <person name="Fang L."/>
            <person name="Lei T."/>
            <person name="Chen C."/>
            <person name="Chen H."/>
            <person name="Xu Z."/>
            <person name="Li H."/>
            <person name="Huang H."/>
            <person name="Zhang F."/>
            <person name="Xu H."/>
            <person name="Li N."/>
            <person name="Zhao C."/>
            <person name="Li S."/>
            <person name="Dong L."/>
            <person name="Huang Y."/>
            <person name="Li L."/>
            <person name="Xi Y."/>
            <person name="Qi Q."/>
            <person name="Li W."/>
            <person name="Zhang B."/>
            <person name="Hu W."/>
            <person name="Zhang Y."/>
            <person name="Tian X."/>
            <person name="Jiao Y."/>
            <person name="Liang X."/>
            <person name="Jin J."/>
            <person name="Gao L."/>
            <person name="Zheng W."/>
            <person name="Hao B."/>
            <person name="Liu S."/>
            <person name="Wang W."/>
            <person name="Yuan L."/>
            <person name="Cao M."/>
            <person name="McDermott J."/>
            <person name="Samudrala R."/>
            <person name="Wang J."/>
            <person name="Wong G.K."/>
            <person name="Yang H."/>
        </authorList>
    </citation>
    <scope>NUCLEOTIDE SEQUENCE [LARGE SCALE GENOMIC DNA]</scope>
    <source>
        <strain evidence="3">cv. 93-11</strain>
    </source>
</reference>
<dbReference type="PANTHER" id="PTHR13806">
    <property type="entry name" value="FLOTILLIN-RELATED"/>
    <property type="match status" value="1"/>
</dbReference>
<protein>
    <recommendedName>
        <fullName evidence="1">Flotillin-like</fullName>
    </recommendedName>
</protein>
<dbReference type="Gramene" id="BGIOSGA033148-TA">
    <property type="protein sequence ID" value="BGIOSGA033148-PA"/>
    <property type="gene ID" value="BGIOSGA033148"/>
</dbReference>
<evidence type="ECO:0000313" key="2">
    <source>
        <dbReference type="EMBL" id="EEC67188.1"/>
    </source>
</evidence>
<dbReference type="HOGENOM" id="CLU_116038_0_0_1"/>
<comment type="subcellular location">
    <subcellularLocation>
        <location evidence="1">Cell membrane</location>
        <topology evidence="1">Lipid-anchor</topology>
    </subcellularLocation>
    <subcellularLocation>
        <location evidence="1">Membrane</location>
        <location evidence="1">Caveola</location>
    </subcellularLocation>
</comment>
<gene>
    <name evidence="2" type="ORF">OsI_34062</name>
</gene>
<dbReference type="STRING" id="39946.B8BHI6"/>
<dbReference type="AlphaFoldDB" id="B8BHI6"/>
<keyword evidence="1" id="KW-1003">Cell membrane</keyword>
<dbReference type="PANTHER" id="PTHR13806:SF31">
    <property type="entry name" value="FLOTILLIN-LIKE PROTEIN 1-RELATED"/>
    <property type="match status" value="1"/>
</dbReference>
<name>B8BHI6_ORYSI</name>
<dbReference type="InterPro" id="IPR027705">
    <property type="entry name" value="Flotillin_fam"/>
</dbReference>
<accession>B8BHI6</accession>
<comment type="similarity">
    <text evidence="1">Belongs to the band 7/mec-2 family. Flotillin subfamily.</text>
</comment>
<dbReference type="EMBL" id="CM000135">
    <property type="protein sequence ID" value="EEC67188.1"/>
    <property type="molecule type" value="Genomic_DNA"/>
</dbReference>
<proteinExistence type="inferred from homology"/>
<sequence>MCKEVDGSQVPTTETKLGGSKIQAIELQNLSKVQEANWELYNRQKAAEALLYEQEKQAEARRASADAAFFARQREAEAELYAKQKEAEGLVAMGDAQSAYLSAMLGALGGSYAALRDYLMVSSGVYQEMARINADAIRGLEPKISVWSNGAGAGGEVGEGGGAMKEVAGVYKMLPPLLTTVHEQTGMLPPAWMGTLTGGAPSSTS</sequence>
<organism evidence="2 3">
    <name type="scientific">Oryza sativa subsp. indica</name>
    <name type="common">Rice</name>
    <dbReference type="NCBI Taxonomy" id="39946"/>
    <lineage>
        <taxon>Eukaryota</taxon>
        <taxon>Viridiplantae</taxon>
        <taxon>Streptophyta</taxon>
        <taxon>Embryophyta</taxon>
        <taxon>Tracheophyta</taxon>
        <taxon>Spermatophyta</taxon>
        <taxon>Magnoliopsida</taxon>
        <taxon>Liliopsida</taxon>
        <taxon>Poales</taxon>
        <taxon>Poaceae</taxon>
        <taxon>BOP clade</taxon>
        <taxon>Oryzoideae</taxon>
        <taxon>Oryzeae</taxon>
        <taxon>Oryzinae</taxon>
        <taxon>Oryza</taxon>
        <taxon>Oryza sativa</taxon>
    </lineage>
</organism>
<evidence type="ECO:0000256" key="1">
    <source>
        <dbReference type="RuleBase" id="RU366054"/>
    </source>
</evidence>
<keyword evidence="1" id="KW-0472">Membrane</keyword>
<dbReference type="Proteomes" id="UP000007015">
    <property type="component" value="Chromosome 10"/>
</dbReference>
<dbReference type="GO" id="GO:0005901">
    <property type="term" value="C:caveola"/>
    <property type="evidence" value="ECO:0007669"/>
    <property type="project" value="UniProtKB-SubCell"/>
</dbReference>
<dbReference type="OMA" id="DYMMANM"/>
<evidence type="ECO:0000313" key="3">
    <source>
        <dbReference type="Proteomes" id="UP000007015"/>
    </source>
</evidence>